<dbReference type="Pfam" id="PF22554">
    <property type="entry name" value="Chap-C"/>
    <property type="match status" value="1"/>
</dbReference>
<evidence type="ECO:0000259" key="2">
    <source>
        <dbReference type="Pfam" id="PF22551"/>
    </source>
</evidence>
<organism evidence="5 6">
    <name type="scientific">Dietzia aerolata</name>
    <dbReference type="NCBI Taxonomy" id="595984"/>
    <lineage>
        <taxon>Bacteria</taxon>
        <taxon>Bacillati</taxon>
        <taxon>Actinomycetota</taxon>
        <taxon>Actinomycetes</taxon>
        <taxon>Mycobacteriales</taxon>
        <taxon>Dietziaceae</taxon>
        <taxon>Dietzia</taxon>
    </lineage>
</organism>
<evidence type="ECO:0000259" key="3">
    <source>
        <dbReference type="Pfam" id="PF22552"/>
    </source>
</evidence>
<dbReference type="Pfam" id="PF22551">
    <property type="entry name" value="TY-Chap1"/>
    <property type="match status" value="1"/>
</dbReference>
<sequence>MSDDQRRDELQRDDSPGQAWADFAEQFAYEAMSLDAEEMMSIPVYPGQGDGSPRISAYLHDVEEVVFLEVSSNETLPPETHLSAEQIDQLLNLGWAPPSAPKDDLHIDSFHVVGPTTSLDEMAQLVVDTLQSVFGIPHPSFLLPARSEDRIHDQQSTDEPLEDPHAGEELLPIDEAYHPADAADLEWAISHVIRNSQGVYVPRAEDGAFRVIMGSTGLQINVRDPQVISLLSFPVIEMRHPERAAEKLADLNDDSRYVRFYVDGEDLVAACDLPGDPFVPKHLIEVMIVMEKTISMVDAELASVTGGTRPFEDFDDDDNDDTVGGFAGSSGLSLLGLDDLDDVDDDDDDAFDEDQDSDFGDDLLPEELQVLLHMENDPASDVTPELAAQIFGHDRALILESIALCEDQATLWDESAVEEDDDDLKEAYRDETDSWDDTASLLREALDITKN</sequence>
<protein>
    <recommendedName>
        <fullName evidence="7">YbjN domain-containing protein</fullName>
    </recommendedName>
</protein>
<proteinExistence type="predicted"/>
<feature type="domain" description="TY-Chap central" evidence="2">
    <location>
        <begin position="188"/>
        <end position="313"/>
    </location>
</feature>
<name>A0ABV5JPU8_9ACTN</name>
<feature type="domain" description="TY-Chap N-terminal" evidence="3">
    <location>
        <begin position="18"/>
        <end position="142"/>
    </location>
</feature>
<dbReference type="Proteomes" id="UP001589700">
    <property type="component" value="Unassembled WGS sequence"/>
</dbReference>
<comment type="caution">
    <text evidence="5">The sequence shown here is derived from an EMBL/GenBank/DDBJ whole genome shotgun (WGS) entry which is preliminary data.</text>
</comment>
<gene>
    <name evidence="5" type="ORF">ACFFVD_08145</name>
</gene>
<feature type="compositionally biased region" description="Acidic residues" evidence="1">
    <location>
        <begin position="338"/>
        <end position="361"/>
    </location>
</feature>
<keyword evidence="6" id="KW-1185">Reference proteome</keyword>
<reference evidence="5 6" key="1">
    <citation type="submission" date="2024-09" db="EMBL/GenBank/DDBJ databases">
        <authorList>
            <person name="Sun Q."/>
            <person name="Mori K."/>
        </authorList>
    </citation>
    <scope>NUCLEOTIDE SEQUENCE [LARGE SCALE GENOMIC DNA]</scope>
    <source>
        <strain evidence="5 6">CCM 7659</strain>
    </source>
</reference>
<evidence type="ECO:0000313" key="5">
    <source>
        <dbReference type="EMBL" id="MFB9259771.1"/>
    </source>
</evidence>
<feature type="domain" description="TY-Chap C-terminal" evidence="4">
    <location>
        <begin position="364"/>
        <end position="448"/>
    </location>
</feature>
<evidence type="ECO:0000259" key="4">
    <source>
        <dbReference type="Pfam" id="PF22554"/>
    </source>
</evidence>
<dbReference type="InterPro" id="IPR054343">
    <property type="entry name" value="TY-Chap_M"/>
</dbReference>
<feature type="region of interest" description="Disordered" evidence="1">
    <location>
        <begin position="337"/>
        <end position="361"/>
    </location>
</feature>
<dbReference type="Pfam" id="PF22552">
    <property type="entry name" value="TY-Chap3"/>
    <property type="match status" value="1"/>
</dbReference>
<evidence type="ECO:0008006" key="7">
    <source>
        <dbReference type="Google" id="ProtNLM"/>
    </source>
</evidence>
<dbReference type="EMBL" id="JBHMDY010000004">
    <property type="protein sequence ID" value="MFB9259771.1"/>
    <property type="molecule type" value="Genomic_DNA"/>
</dbReference>
<accession>A0ABV5JPU8</accession>
<dbReference type="InterPro" id="IPR054344">
    <property type="entry name" value="TY-Chap_N"/>
</dbReference>
<dbReference type="RefSeq" id="WP_182631408.1">
    <property type="nucleotide sequence ID" value="NZ_JAALDM010000050.1"/>
</dbReference>
<evidence type="ECO:0000256" key="1">
    <source>
        <dbReference type="SAM" id="MobiDB-lite"/>
    </source>
</evidence>
<evidence type="ECO:0000313" key="6">
    <source>
        <dbReference type="Proteomes" id="UP001589700"/>
    </source>
</evidence>
<dbReference type="InterPro" id="IPR054342">
    <property type="entry name" value="TY-Chap_C"/>
</dbReference>